<dbReference type="Pfam" id="PF00172">
    <property type="entry name" value="Zn_clus"/>
    <property type="match status" value="1"/>
</dbReference>
<keyword evidence="3" id="KW-0812">Transmembrane</keyword>
<sequence length="416" mass="48197">MGKITRSRTGCFTCKQRRRKCDETKPECNNCINSNRKCAGYGIRLVFDVDDIRNDELNVNSKGEKKYGFRGRPRMNDTVQQVTLQTHSFESQQVHDQQTTIEQSTSEQTQTMQLIGITPSNQNTNTNTKSISDIDITDPFQFENALYDGLDYLLNVEEIQQQEIQQQQQQQQQEIQQMNYQHYEPILSPIITNNEITNLYPESTTTTTSKLSISLNYKEENFLLKHFFNKLIYLLDAHPSTPWPELMMKFGSFELAKSCFLSLSSMHLYVNNGENEFYQKGILHINNTMEYLIKYIVINLKNQSTKRKQTNFFVILLLLYVHLLFAILESGRSALSRIFLKLFASIAQDQTFEKVLNKIDQSQTLICVLSWFDTVSAIISPDCRLPFCKIEWYGTMNDLISTAKMNGCPGELFKIL</sequence>
<dbReference type="EMBL" id="KV453867">
    <property type="protein sequence ID" value="ODV83167.1"/>
    <property type="molecule type" value="Genomic_DNA"/>
</dbReference>
<keyword evidence="6" id="KW-1185">Reference proteome</keyword>
<dbReference type="InterPro" id="IPR036864">
    <property type="entry name" value="Zn2-C6_fun-type_DNA-bd_sf"/>
</dbReference>
<keyword evidence="3" id="KW-1133">Transmembrane helix</keyword>
<feature type="non-terminal residue" evidence="5">
    <location>
        <position position="416"/>
    </location>
</feature>
<dbReference type="SUPFAM" id="SSF57701">
    <property type="entry name" value="Zn2/Cys6 DNA-binding domain"/>
    <property type="match status" value="1"/>
</dbReference>
<dbReference type="Gene3D" id="4.10.240.10">
    <property type="entry name" value="Zn(2)-C6 fungal-type DNA-binding domain"/>
    <property type="match status" value="1"/>
</dbReference>
<evidence type="ECO:0000313" key="6">
    <source>
        <dbReference type="Proteomes" id="UP000094801"/>
    </source>
</evidence>
<keyword evidence="3" id="KW-0472">Membrane</keyword>
<dbReference type="SMART" id="SM00066">
    <property type="entry name" value="GAL4"/>
    <property type="match status" value="1"/>
</dbReference>
<keyword evidence="2" id="KW-0175">Coiled coil</keyword>
<protein>
    <recommendedName>
        <fullName evidence="4">Zn(2)-C6 fungal-type domain-containing protein</fullName>
    </recommendedName>
</protein>
<dbReference type="GO" id="GO:0000981">
    <property type="term" value="F:DNA-binding transcription factor activity, RNA polymerase II-specific"/>
    <property type="evidence" value="ECO:0007669"/>
    <property type="project" value="InterPro"/>
</dbReference>
<dbReference type="CDD" id="cd00067">
    <property type="entry name" value="GAL4"/>
    <property type="match status" value="1"/>
</dbReference>
<dbReference type="AlphaFoldDB" id="A0A1E4SUR3"/>
<proteinExistence type="predicted"/>
<feature type="transmembrane region" description="Helical" evidence="3">
    <location>
        <begin position="310"/>
        <end position="328"/>
    </location>
</feature>
<feature type="domain" description="Zn(2)-C6 fungal-type" evidence="4">
    <location>
        <begin position="10"/>
        <end position="38"/>
    </location>
</feature>
<dbReference type="OrthoDB" id="3598904at2759"/>
<keyword evidence="1" id="KW-0539">Nucleus</keyword>
<evidence type="ECO:0000313" key="5">
    <source>
        <dbReference type="EMBL" id="ODV83167.1"/>
    </source>
</evidence>
<evidence type="ECO:0000256" key="2">
    <source>
        <dbReference type="SAM" id="Coils"/>
    </source>
</evidence>
<dbReference type="PROSITE" id="PS50048">
    <property type="entry name" value="ZN2_CY6_FUNGAL_2"/>
    <property type="match status" value="1"/>
</dbReference>
<evidence type="ECO:0000259" key="4">
    <source>
        <dbReference type="PROSITE" id="PS50048"/>
    </source>
</evidence>
<evidence type="ECO:0000256" key="3">
    <source>
        <dbReference type="SAM" id="Phobius"/>
    </source>
</evidence>
<reference evidence="6" key="1">
    <citation type="submission" date="2016-04" db="EMBL/GenBank/DDBJ databases">
        <title>Comparative genomics of biotechnologically important yeasts.</title>
        <authorList>
            <consortium name="DOE Joint Genome Institute"/>
            <person name="Riley R."/>
            <person name="Haridas S."/>
            <person name="Wolfe K.H."/>
            <person name="Lopes M.R."/>
            <person name="Hittinger C.T."/>
            <person name="Goker M."/>
            <person name="Salamov A."/>
            <person name="Wisecaver J."/>
            <person name="Long T.M."/>
            <person name="Aerts A.L."/>
            <person name="Barry K."/>
            <person name="Choi C."/>
            <person name="Clum A."/>
            <person name="Coughlan A.Y."/>
            <person name="Deshpande S."/>
            <person name="Douglass A.P."/>
            <person name="Hanson S.J."/>
            <person name="Klenk H.-P."/>
            <person name="Labutti K."/>
            <person name="Lapidus A."/>
            <person name="Lindquist E."/>
            <person name="Lipzen A."/>
            <person name="Meier-Kolthoff J.P."/>
            <person name="Ohm R.A."/>
            <person name="Otillar R.P."/>
            <person name="Pangilinan J."/>
            <person name="Peng Y."/>
            <person name="Rokas A."/>
            <person name="Rosa C.A."/>
            <person name="Scheuner C."/>
            <person name="Sibirny A.A."/>
            <person name="Slot J.C."/>
            <person name="Stielow J.B."/>
            <person name="Sun H."/>
            <person name="Kurtzman C.P."/>
            <person name="Blackwell M."/>
            <person name="Grigoriev I.V."/>
            <person name="Jeffries T.W."/>
        </authorList>
    </citation>
    <scope>NUCLEOTIDE SEQUENCE [LARGE SCALE GENOMIC DNA]</scope>
    <source>
        <strain evidence="6">NRRL YB-2248</strain>
    </source>
</reference>
<evidence type="ECO:0000256" key="1">
    <source>
        <dbReference type="ARBA" id="ARBA00023242"/>
    </source>
</evidence>
<feature type="coiled-coil region" evidence="2">
    <location>
        <begin position="154"/>
        <end position="181"/>
    </location>
</feature>
<dbReference type="PANTHER" id="PTHR37534:SF46">
    <property type="entry name" value="ZN(II)2CYS6 TRANSCRIPTION FACTOR (EUROFUNG)"/>
    <property type="match status" value="1"/>
</dbReference>
<name>A0A1E4SUR3_9ASCO</name>
<accession>A0A1E4SUR3</accession>
<dbReference type="PROSITE" id="PS00463">
    <property type="entry name" value="ZN2_CY6_FUNGAL_1"/>
    <property type="match status" value="1"/>
</dbReference>
<gene>
    <name evidence="5" type="ORF">CANARDRAFT_191074</name>
</gene>
<dbReference type="InterPro" id="IPR001138">
    <property type="entry name" value="Zn2Cys6_DnaBD"/>
</dbReference>
<organism evidence="5 6">
    <name type="scientific">[Candida] arabinofermentans NRRL YB-2248</name>
    <dbReference type="NCBI Taxonomy" id="983967"/>
    <lineage>
        <taxon>Eukaryota</taxon>
        <taxon>Fungi</taxon>
        <taxon>Dikarya</taxon>
        <taxon>Ascomycota</taxon>
        <taxon>Saccharomycotina</taxon>
        <taxon>Pichiomycetes</taxon>
        <taxon>Pichiales</taxon>
        <taxon>Pichiaceae</taxon>
        <taxon>Ogataea</taxon>
        <taxon>Ogataea/Candida clade</taxon>
    </lineage>
</organism>
<dbReference type="STRING" id="983967.A0A1E4SUR3"/>
<dbReference type="PANTHER" id="PTHR37534">
    <property type="entry name" value="TRANSCRIPTIONAL ACTIVATOR PROTEIN UGA3"/>
    <property type="match status" value="1"/>
</dbReference>
<dbReference type="GO" id="GO:0008270">
    <property type="term" value="F:zinc ion binding"/>
    <property type="evidence" value="ECO:0007669"/>
    <property type="project" value="InterPro"/>
</dbReference>
<dbReference type="Proteomes" id="UP000094801">
    <property type="component" value="Unassembled WGS sequence"/>
</dbReference>